<dbReference type="OrthoDB" id="9796252at2"/>
<dbReference type="SMART" id="SM00065">
    <property type="entry name" value="GAF"/>
    <property type="match status" value="1"/>
</dbReference>
<reference evidence="3" key="1">
    <citation type="journal article" date="2010" name="Stand. Genomic Sci.">
        <title>Complete genome sequence of 'Thermobaculum terrenum' type strain (YNP1).</title>
        <authorList>
            <person name="Kiss H."/>
            <person name="Cleland D."/>
            <person name="Lapidus A."/>
            <person name="Lucas S."/>
            <person name="Glavina Del Rio T."/>
            <person name="Nolan M."/>
            <person name="Tice H."/>
            <person name="Han C."/>
            <person name="Goodwin L."/>
            <person name="Pitluck S."/>
            <person name="Liolios K."/>
            <person name="Ivanova N."/>
            <person name="Mavromatis K."/>
            <person name="Ovchinnikova G."/>
            <person name="Pati A."/>
            <person name="Chen A."/>
            <person name="Palaniappan K."/>
            <person name="Land M."/>
            <person name="Hauser L."/>
            <person name="Chang Y."/>
            <person name="Jeffries C."/>
            <person name="Lu M."/>
            <person name="Brettin T."/>
            <person name="Detter J."/>
            <person name="Goker M."/>
            <person name="Tindall B."/>
            <person name="Beck B."/>
            <person name="McDermott T."/>
            <person name="Woyke T."/>
            <person name="Bristow J."/>
            <person name="Eisen J."/>
            <person name="Markowitz V."/>
            <person name="Hugenholtz P."/>
            <person name="Kyrpides N."/>
            <person name="Klenk H."/>
            <person name="Cheng J."/>
        </authorList>
    </citation>
    <scope>NUCLEOTIDE SEQUENCE [LARGE SCALE GENOMIC DNA]</scope>
    <source>
        <strain evidence="3">ATCC BAA-798 / YNP1</strain>
    </source>
</reference>
<dbReference type="HOGENOM" id="CLU_077738_2_2_0"/>
<proteinExistence type="predicted"/>
<dbReference type="InterPro" id="IPR029016">
    <property type="entry name" value="GAF-like_dom_sf"/>
</dbReference>
<dbReference type="Gene3D" id="3.30.450.40">
    <property type="match status" value="1"/>
</dbReference>
<feature type="domain" description="GAF" evidence="1">
    <location>
        <begin position="19"/>
        <end position="150"/>
    </location>
</feature>
<keyword evidence="3" id="KW-1185">Reference proteome</keyword>
<sequence length="150" mass="16454">MISYSNAKAEIAKAVETLQGQALLQRVVEILQDSFPHYNWTGIYMVRGDHLVLEAWRGPQATEHVIIPIGQGVCGAAAASGQTEVVDDVSQDPRYLMCFPGTRSEIVVPIKKGHQVLGEIDIDSDELAAFTEEDRRFLESVAAMIAERVG</sequence>
<dbReference type="SUPFAM" id="SSF55781">
    <property type="entry name" value="GAF domain-like"/>
    <property type="match status" value="1"/>
</dbReference>
<dbReference type="InterPro" id="IPR003018">
    <property type="entry name" value="GAF"/>
</dbReference>
<gene>
    <name evidence="2" type="ordered locus">Tter_2363</name>
</gene>
<dbReference type="Proteomes" id="UP000000323">
    <property type="component" value="Chromosome 2"/>
</dbReference>
<protein>
    <submittedName>
        <fullName evidence="2">Putative GAF sensor protein</fullName>
    </submittedName>
</protein>
<evidence type="ECO:0000313" key="3">
    <source>
        <dbReference type="Proteomes" id="UP000000323"/>
    </source>
</evidence>
<dbReference type="STRING" id="525904.Tter_2363"/>
<dbReference type="EMBL" id="CP001826">
    <property type="protein sequence ID" value="ACZ43262.1"/>
    <property type="molecule type" value="Genomic_DNA"/>
</dbReference>
<evidence type="ECO:0000259" key="1">
    <source>
        <dbReference type="SMART" id="SM00065"/>
    </source>
</evidence>
<organism evidence="2 3">
    <name type="scientific">Thermobaculum terrenum (strain ATCC BAA-798 / CCMEE 7001 / YNP1)</name>
    <dbReference type="NCBI Taxonomy" id="525904"/>
    <lineage>
        <taxon>Bacteria</taxon>
        <taxon>Bacillati</taxon>
        <taxon>Chloroflexota</taxon>
        <taxon>Chloroflexia</taxon>
        <taxon>Candidatus Thermobaculales</taxon>
        <taxon>Candidatus Thermobaculaceae</taxon>
        <taxon>Thermobaculum</taxon>
    </lineage>
</organism>
<dbReference type="eggNOG" id="COG1956">
    <property type="taxonomic scope" value="Bacteria"/>
</dbReference>
<name>D1CHP1_THET1</name>
<dbReference type="KEGG" id="ttr:Tter_2363"/>
<accession>D1CHP1</accession>
<evidence type="ECO:0000313" key="2">
    <source>
        <dbReference type="EMBL" id="ACZ43262.1"/>
    </source>
</evidence>
<dbReference type="RefSeq" id="WP_012876293.1">
    <property type="nucleotide sequence ID" value="NC_013526.1"/>
</dbReference>
<dbReference type="Pfam" id="PF01590">
    <property type="entry name" value="GAF"/>
    <property type="match status" value="1"/>
</dbReference>
<dbReference type="AlphaFoldDB" id="D1CHP1"/>